<reference evidence="1" key="5">
    <citation type="submission" date="2020-09" db="EMBL/GenBank/DDBJ databases">
        <authorList>
            <person name="Sun Q."/>
            <person name="Ohkuma M."/>
        </authorList>
    </citation>
    <scope>NUCLEOTIDE SEQUENCE</scope>
    <source>
        <strain evidence="1">JCM 4434</strain>
    </source>
</reference>
<dbReference type="Proteomes" id="UP000037395">
    <property type="component" value="Unassembled WGS sequence"/>
</dbReference>
<dbReference type="Proteomes" id="UP000610124">
    <property type="component" value="Unassembled WGS sequence"/>
</dbReference>
<sequence length="72" mass="7611">MHGTNTGPIATFCGNCNCGCPQLFVDPAAPAEKRVRITDDFGQQVQMSEEQFRDLVAQAKSGALDTLAAPAV</sequence>
<reference evidence="1" key="1">
    <citation type="journal article" date="2014" name="Int. J. Syst. Evol. Microbiol.">
        <title>Complete genome sequence of Corynebacterium casei LMG S-19264T (=DSM 44701T), isolated from a smear-ripened cheese.</title>
        <authorList>
            <consortium name="US DOE Joint Genome Institute (JGI-PGF)"/>
            <person name="Walter F."/>
            <person name="Albersmeier A."/>
            <person name="Kalinowski J."/>
            <person name="Ruckert C."/>
        </authorList>
    </citation>
    <scope>NUCLEOTIDE SEQUENCE</scope>
    <source>
        <strain evidence="1">JCM 4434</strain>
    </source>
</reference>
<evidence type="ECO:0000313" key="1">
    <source>
        <dbReference type="EMBL" id="GGV04972.1"/>
    </source>
</evidence>
<proteinExistence type="predicted"/>
<reference evidence="2" key="3">
    <citation type="submission" date="2016-08" db="EMBL/GenBank/DDBJ databases">
        <title>Sequencing, Assembly and Comparative Genomics of S. aureofaciens ATCC 10762.</title>
        <authorList>
            <person name="Gradnigo J.S."/>
            <person name="Johnson N."/>
            <person name="Somerville G.A."/>
        </authorList>
    </citation>
    <scope>NUCLEOTIDE SEQUENCE [LARGE SCALE GENOMIC DNA]</scope>
    <source>
        <strain evidence="2">ATCC 10762</strain>
    </source>
</reference>
<accession>A0A1E7NAX6</accession>
<protein>
    <recommendedName>
        <fullName evidence="4">DUF397 domain-containing protein</fullName>
    </recommendedName>
</protein>
<dbReference type="OrthoDB" id="3395250at2"/>
<keyword evidence="3" id="KW-1185">Reference proteome</keyword>
<evidence type="ECO:0008006" key="4">
    <source>
        <dbReference type="Google" id="ProtNLM"/>
    </source>
</evidence>
<name>A0A1E7NAX6_KITAU</name>
<dbReference type="KEGG" id="kau:B6264_03005"/>
<dbReference type="RefSeq" id="WP_030289184.1">
    <property type="nucleotide sequence ID" value="NZ_BMUB01000034.1"/>
</dbReference>
<dbReference type="AlphaFoldDB" id="A0A1E7NAX6"/>
<gene>
    <name evidence="1" type="ORF">GCM10010502_69760</name>
    <name evidence="2" type="ORF">HS99_0024975</name>
</gene>
<comment type="caution">
    <text evidence="2">The sequence shown here is derived from an EMBL/GenBank/DDBJ whole genome shotgun (WGS) entry which is preliminary data.</text>
</comment>
<evidence type="ECO:0000313" key="3">
    <source>
        <dbReference type="Proteomes" id="UP000037395"/>
    </source>
</evidence>
<evidence type="ECO:0000313" key="2">
    <source>
        <dbReference type="EMBL" id="OEV37835.1"/>
    </source>
</evidence>
<reference evidence="3" key="4">
    <citation type="submission" date="2016-08" db="EMBL/GenBank/DDBJ databases">
        <title>Sequencing, assembly and comparative genomics of S. aureofaciens ATCC 10762.</title>
        <authorList>
            <person name="Gradnigo J.S."/>
            <person name="Johnson N."/>
            <person name="Somerville G.A."/>
        </authorList>
    </citation>
    <scope>NUCLEOTIDE SEQUENCE [LARGE SCALE GENOMIC DNA]</scope>
    <source>
        <strain evidence="3">ATCC 10762 / DSM 40127 / CCM 3239 / JCM 4008 / LMG 5968 / NBRC 12843 / NCIMB 8234 / A-377</strain>
    </source>
</reference>
<accession>A0A8H9LY12</accession>
<reference evidence="2 3" key="2">
    <citation type="submission" date="2014-07" db="EMBL/GenBank/DDBJ databases">
        <authorList>
            <person name="Zhang J.E."/>
            <person name="Yang H."/>
            <person name="Guo J."/>
            <person name="Deng Z."/>
            <person name="Luo H."/>
            <person name="Luo M."/>
            <person name="Zhao B."/>
        </authorList>
    </citation>
    <scope>NUCLEOTIDE SEQUENCE [LARGE SCALE GENOMIC DNA]</scope>
    <source>
        <strain evidence="2">ATCC 10762</strain>
        <strain evidence="3">ATCC 10762 / DSM 40127 / CCM 3239 / JCM 4008 / LMG 5968 / NBRC 12843 / NCIMB 8234 / A-377</strain>
    </source>
</reference>
<dbReference type="GeneID" id="97489851"/>
<dbReference type="EMBL" id="BMUB01000034">
    <property type="protein sequence ID" value="GGV04972.1"/>
    <property type="molecule type" value="Genomic_DNA"/>
</dbReference>
<dbReference type="EMBL" id="JPRF03000018">
    <property type="protein sequence ID" value="OEV37835.1"/>
    <property type="molecule type" value="Genomic_DNA"/>
</dbReference>
<organism evidence="2 3">
    <name type="scientific">Kitasatospora aureofaciens</name>
    <name type="common">Streptomyces aureofaciens</name>
    <dbReference type="NCBI Taxonomy" id="1894"/>
    <lineage>
        <taxon>Bacteria</taxon>
        <taxon>Bacillati</taxon>
        <taxon>Actinomycetota</taxon>
        <taxon>Actinomycetes</taxon>
        <taxon>Kitasatosporales</taxon>
        <taxon>Streptomycetaceae</taxon>
        <taxon>Kitasatospora</taxon>
    </lineage>
</organism>